<accession>A0A1C7LS92</accession>
<dbReference type="STRING" id="5627.A0A1C7LS92"/>
<name>A0A1C7LS92_GRIFR</name>
<keyword evidence="2" id="KW-1185">Reference proteome</keyword>
<dbReference type="Proteomes" id="UP000092993">
    <property type="component" value="Unassembled WGS sequence"/>
</dbReference>
<organism evidence="1 2">
    <name type="scientific">Grifola frondosa</name>
    <name type="common">Maitake</name>
    <name type="synonym">Polyporus frondosus</name>
    <dbReference type="NCBI Taxonomy" id="5627"/>
    <lineage>
        <taxon>Eukaryota</taxon>
        <taxon>Fungi</taxon>
        <taxon>Dikarya</taxon>
        <taxon>Basidiomycota</taxon>
        <taxon>Agaricomycotina</taxon>
        <taxon>Agaricomycetes</taxon>
        <taxon>Polyporales</taxon>
        <taxon>Grifolaceae</taxon>
        <taxon>Grifola</taxon>
    </lineage>
</organism>
<proteinExistence type="predicted"/>
<reference evidence="1 2" key="1">
    <citation type="submission" date="2016-03" db="EMBL/GenBank/DDBJ databases">
        <title>Whole genome sequencing of Grifola frondosa 9006-11.</title>
        <authorList>
            <person name="Min B."/>
            <person name="Park H."/>
            <person name="Kim J.-G."/>
            <person name="Cho H."/>
            <person name="Oh Y.-L."/>
            <person name="Kong W.-S."/>
            <person name="Choi I.-G."/>
        </authorList>
    </citation>
    <scope>NUCLEOTIDE SEQUENCE [LARGE SCALE GENOMIC DNA]</scope>
    <source>
        <strain evidence="1 2">9006-11</strain>
    </source>
</reference>
<protein>
    <submittedName>
        <fullName evidence="1">Uncharacterized protein</fullName>
    </submittedName>
</protein>
<sequence length="145" mass="16043">MLFLSLILLCIAYPDRYVGTSLDMTFQGRRLSYNSKLTCKGTAGTIAVAIFTEFPGGRAPLRPKERSGARSQNNIPIFTVKSFTEHVSCAMNEIVPMTCSLLMSASNQQLRSTNDLADGLPWQYSIGRAPRCSARFEPNLFKSPL</sequence>
<gene>
    <name evidence="1" type="ORF">A0H81_12352</name>
</gene>
<dbReference type="AlphaFoldDB" id="A0A1C7LS92"/>
<comment type="caution">
    <text evidence="1">The sequence shown here is derived from an EMBL/GenBank/DDBJ whole genome shotgun (WGS) entry which is preliminary data.</text>
</comment>
<evidence type="ECO:0000313" key="1">
    <source>
        <dbReference type="EMBL" id="OBZ67593.1"/>
    </source>
</evidence>
<dbReference type="EMBL" id="LUGG01000023">
    <property type="protein sequence ID" value="OBZ67593.1"/>
    <property type="molecule type" value="Genomic_DNA"/>
</dbReference>
<evidence type="ECO:0000313" key="2">
    <source>
        <dbReference type="Proteomes" id="UP000092993"/>
    </source>
</evidence>